<dbReference type="CDD" id="cd11660">
    <property type="entry name" value="SANT_TRF"/>
    <property type="match status" value="1"/>
</dbReference>
<dbReference type="PROSITE" id="PS50090">
    <property type="entry name" value="MYB_LIKE"/>
    <property type="match status" value="1"/>
</dbReference>
<dbReference type="Pfam" id="PF00249">
    <property type="entry name" value="Myb_DNA-binding"/>
    <property type="match status" value="1"/>
</dbReference>
<evidence type="ECO:0000256" key="1">
    <source>
        <dbReference type="ARBA" id="ARBA00004123"/>
    </source>
</evidence>
<evidence type="ECO:0000259" key="4">
    <source>
        <dbReference type="PROSITE" id="PS50090"/>
    </source>
</evidence>
<accession>A0AAF0X7A1</accession>
<gene>
    <name evidence="6" type="ORF">DCAR_0522104</name>
</gene>
<protein>
    <recommendedName>
        <fullName evidence="8">Myb-like domain-containing protein</fullName>
    </recommendedName>
</protein>
<reference evidence="6" key="1">
    <citation type="journal article" date="2016" name="Nat. Genet.">
        <title>A high-quality carrot genome assembly provides new insights into carotenoid accumulation and asterid genome evolution.</title>
        <authorList>
            <person name="Iorizzo M."/>
            <person name="Ellison S."/>
            <person name="Senalik D."/>
            <person name="Zeng P."/>
            <person name="Satapoomin P."/>
            <person name="Huang J."/>
            <person name="Bowman M."/>
            <person name="Iovene M."/>
            <person name="Sanseverino W."/>
            <person name="Cavagnaro P."/>
            <person name="Yildiz M."/>
            <person name="Macko-Podgorni A."/>
            <person name="Moranska E."/>
            <person name="Grzebelus E."/>
            <person name="Grzebelus D."/>
            <person name="Ashrafi H."/>
            <person name="Zheng Z."/>
            <person name="Cheng S."/>
            <person name="Spooner D."/>
            <person name="Van Deynze A."/>
            <person name="Simon P."/>
        </authorList>
    </citation>
    <scope>NUCLEOTIDE SEQUENCE</scope>
    <source>
        <tissue evidence="6">Leaf</tissue>
    </source>
</reference>
<dbReference type="InterPro" id="IPR017930">
    <property type="entry name" value="Myb_dom"/>
</dbReference>
<feature type="region of interest" description="Disordered" evidence="3">
    <location>
        <begin position="313"/>
        <end position="341"/>
    </location>
</feature>
<feature type="compositionally biased region" description="Polar residues" evidence="3">
    <location>
        <begin position="318"/>
        <end position="337"/>
    </location>
</feature>
<dbReference type="PANTHER" id="PTHR47206:SF1">
    <property type="entry name" value="HOMEODOMAIN-LIKE SUPERFAMILY PROTEIN"/>
    <property type="match status" value="1"/>
</dbReference>
<dbReference type="PROSITE" id="PS51294">
    <property type="entry name" value="HTH_MYB"/>
    <property type="match status" value="1"/>
</dbReference>
<name>A0AAF0X7A1_DAUCS</name>
<evidence type="ECO:0000256" key="3">
    <source>
        <dbReference type="SAM" id="MobiDB-lite"/>
    </source>
</evidence>
<dbReference type="KEGG" id="dcr:108223693"/>
<evidence type="ECO:0000259" key="5">
    <source>
        <dbReference type="PROSITE" id="PS51294"/>
    </source>
</evidence>
<comment type="subcellular location">
    <subcellularLocation>
        <location evidence="1">Nucleus</location>
    </subcellularLocation>
</comment>
<reference evidence="6" key="2">
    <citation type="submission" date="2022-03" db="EMBL/GenBank/DDBJ databases">
        <title>Draft title - Genomic analysis of global carrot germplasm unveils the trajectory of domestication and the origin of high carotenoid orange carrot.</title>
        <authorList>
            <person name="Iorizzo M."/>
            <person name="Ellison S."/>
            <person name="Senalik D."/>
            <person name="Macko-Podgorni A."/>
            <person name="Grzebelus D."/>
            <person name="Bostan H."/>
            <person name="Rolling W."/>
            <person name="Curaba J."/>
            <person name="Simon P."/>
        </authorList>
    </citation>
    <scope>NUCLEOTIDE SEQUENCE</scope>
    <source>
        <tissue evidence="6">Leaf</tissue>
    </source>
</reference>
<evidence type="ECO:0000313" key="6">
    <source>
        <dbReference type="EMBL" id="WOH02715.1"/>
    </source>
</evidence>
<dbReference type="PANTHER" id="PTHR47206">
    <property type="entry name" value="HOMEODOMAIN-LIKE SUPERFAMILY PROTEIN"/>
    <property type="match status" value="1"/>
</dbReference>
<feature type="compositionally biased region" description="Basic and acidic residues" evidence="3">
    <location>
        <begin position="546"/>
        <end position="558"/>
    </location>
</feature>
<feature type="domain" description="HTH myb-type" evidence="5">
    <location>
        <begin position="197"/>
        <end position="253"/>
    </location>
</feature>
<keyword evidence="2" id="KW-0539">Nucleus</keyword>
<evidence type="ECO:0000256" key="2">
    <source>
        <dbReference type="ARBA" id="ARBA00023242"/>
    </source>
</evidence>
<feature type="compositionally biased region" description="Polar residues" evidence="3">
    <location>
        <begin position="175"/>
        <end position="184"/>
    </location>
</feature>
<feature type="region of interest" description="Disordered" evidence="3">
    <location>
        <begin position="530"/>
        <end position="578"/>
    </location>
</feature>
<feature type="compositionally biased region" description="Polar residues" evidence="3">
    <location>
        <begin position="605"/>
        <end position="615"/>
    </location>
</feature>
<sequence length="658" mass="70324">MIENTKKRKRGFISEEDIAIVLQRYSPTTVLALLQELSRVADEKFDWNEMVRKTSTGISNPREYQMLWRRLAYNTSLVEVLDEEVEPLDDDSDLDYEIEALPNVTPEASAEAVACVKVLAASGMPSSSTVPNGSTVEAPLTIKIPSGQAARVSSESLHPSSFVRGRTNITVPVSVQKQPTSTEGLDTDGLAGGNPPPRRRRKPWSAAEDLELIAAVKKCGEGNWANILKGDFKSERSASQLSQRWNIIRKRKGNSNLGRNSQLSEAQLAARRAVSLALNMPMTDKLKASFSSGSTSLAIMPSNSIHCDAETSAGIKSEPQSEVDSLPTVTPRSNISYPDSVPTIAQRSGILGPAAKQDLVKTATQQSIAAGVSSKARINLKAQSMKHSPGPDGELVKAAAVAAGARIATPSDAASLLRAAQAKNAVRIMPAGGASVGAGSGNSLPSNVHYIRTGLATTFSTYSTVPPSVSRSTSSQHIQGHSVKQAIVQGIQSQRHASPKLNVSSERNKAVTSGPVIKIEANILENVIPKSVDASQKPSQEDEDSDRGCTMREKERNHFGNPGQAQRQVGDGGPEEKIKKDQDLISSGTLLALTSKDLAKPVPVSHQSDTANSKSLRAEVSGDGDCIDNNQKMGFSDKEKYVVDVDICEDHNVGKKID</sequence>
<dbReference type="InterPro" id="IPR001005">
    <property type="entry name" value="SANT/Myb"/>
</dbReference>
<dbReference type="SUPFAM" id="SSF46689">
    <property type="entry name" value="Homeodomain-like"/>
    <property type="match status" value="1"/>
</dbReference>
<dbReference type="EMBL" id="CP093347">
    <property type="protein sequence ID" value="WOH02715.1"/>
    <property type="molecule type" value="Genomic_DNA"/>
</dbReference>
<evidence type="ECO:0000313" key="7">
    <source>
        <dbReference type="Proteomes" id="UP000077755"/>
    </source>
</evidence>
<dbReference type="Gene3D" id="1.10.10.60">
    <property type="entry name" value="Homeodomain-like"/>
    <property type="match status" value="1"/>
</dbReference>
<proteinExistence type="predicted"/>
<organism evidence="6 7">
    <name type="scientific">Daucus carota subsp. sativus</name>
    <name type="common">Carrot</name>
    <dbReference type="NCBI Taxonomy" id="79200"/>
    <lineage>
        <taxon>Eukaryota</taxon>
        <taxon>Viridiplantae</taxon>
        <taxon>Streptophyta</taxon>
        <taxon>Embryophyta</taxon>
        <taxon>Tracheophyta</taxon>
        <taxon>Spermatophyta</taxon>
        <taxon>Magnoliopsida</taxon>
        <taxon>eudicotyledons</taxon>
        <taxon>Gunneridae</taxon>
        <taxon>Pentapetalae</taxon>
        <taxon>asterids</taxon>
        <taxon>campanulids</taxon>
        <taxon>Apiales</taxon>
        <taxon>Apiaceae</taxon>
        <taxon>Apioideae</taxon>
        <taxon>Scandiceae</taxon>
        <taxon>Daucinae</taxon>
        <taxon>Daucus</taxon>
        <taxon>Daucus sect. Daucus</taxon>
    </lineage>
</organism>
<keyword evidence="7" id="KW-1185">Reference proteome</keyword>
<dbReference type="InterPro" id="IPR009057">
    <property type="entry name" value="Homeodomain-like_sf"/>
</dbReference>
<feature type="domain" description="Myb-like" evidence="4">
    <location>
        <begin position="196"/>
        <end position="249"/>
    </location>
</feature>
<dbReference type="AlphaFoldDB" id="A0AAF0X7A1"/>
<feature type="region of interest" description="Disordered" evidence="3">
    <location>
        <begin position="601"/>
        <end position="632"/>
    </location>
</feature>
<dbReference type="GO" id="GO:0005634">
    <property type="term" value="C:nucleus"/>
    <property type="evidence" value="ECO:0007669"/>
    <property type="project" value="UniProtKB-SubCell"/>
</dbReference>
<dbReference type="SMART" id="SM00717">
    <property type="entry name" value="SANT"/>
    <property type="match status" value="1"/>
</dbReference>
<evidence type="ECO:0008006" key="8">
    <source>
        <dbReference type="Google" id="ProtNLM"/>
    </source>
</evidence>
<dbReference type="Proteomes" id="UP000077755">
    <property type="component" value="Chromosome 5"/>
</dbReference>
<feature type="region of interest" description="Disordered" evidence="3">
    <location>
        <begin position="175"/>
        <end position="204"/>
    </location>
</feature>